<protein>
    <submittedName>
        <fullName evidence="1">Uncharacterized protein</fullName>
    </submittedName>
</protein>
<dbReference type="OrthoDB" id="1678992at2"/>
<dbReference type="KEGG" id="dae:Dtox_0056"/>
<dbReference type="eggNOG" id="ENOG5031XS8">
    <property type="taxonomic scope" value="Bacteria"/>
</dbReference>
<dbReference type="EMBL" id="CP001720">
    <property type="protein sequence ID" value="ACV61019.1"/>
    <property type="molecule type" value="Genomic_DNA"/>
</dbReference>
<gene>
    <name evidence="1" type="ordered locus">Dtox_0056</name>
</gene>
<evidence type="ECO:0000313" key="2">
    <source>
        <dbReference type="Proteomes" id="UP000002217"/>
    </source>
</evidence>
<sequence>MLIATDRVLAMRCPVCGKLEYHNLSRFWFSDYEAVQVICSCGAVKLVVEPKRDSKFWHISVSCVVCEDMHLHRISRKNLWHGNKVICLFCHDTGLELGYWGTILEVEGVLSEKDDEIATLLNEITKDDYFINSEIMYEVINCLHDIADRGFLYCQCGNNDIELDIFPERLELHCKGCDSINIIYAENEDDLKFIRQIDKIELPRNGFKFLDSLDSVKNKKNRRRRK</sequence>
<evidence type="ECO:0000313" key="1">
    <source>
        <dbReference type="EMBL" id="ACV61019.1"/>
    </source>
</evidence>
<reference evidence="1 2" key="1">
    <citation type="journal article" date="2009" name="Stand. Genomic Sci.">
        <title>Complete genome sequence of Desulfotomaculum acetoxidans type strain (5575).</title>
        <authorList>
            <person name="Spring S."/>
            <person name="Lapidus A."/>
            <person name="Schroder M."/>
            <person name="Gleim D."/>
            <person name="Sims D."/>
            <person name="Meincke L."/>
            <person name="Glavina Del Rio T."/>
            <person name="Tice H."/>
            <person name="Copeland A."/>
            <person name="Cheng J.F."/>
            <person name="Lucas S."/>
            <person name="Chen F."/>
            <person name="Nolan M."/>
            <person name="Bruce D."/>
            <person name="Goodwin L."/>
            <person name="Pitluck S."/>
            <person name="Ivanova N."/>
            <person name="Mavromatis K."/>
            <person name="Mikhailova N."/>
            <person name="Pati A."/>
            <person name="Chen A."/>
            <person name="Palaniappan K."/>
            <person name="Land M."/>
            <person name="Hauser L."/>
            <person name="Chang Y.J."/>
            <person name="Jeffries C.D."/>
            <person name="Chain P."/>
            <person name="Saunders E."/>
            <person name="Brettin T."/>
            <person name="Detter J.C."/>
            <person name="Goker M."/>
            <person name="Bristow J."/>
            <person name="Eisen J.A."/>
            <person name="Markowitz V."/>
            <person name="Hugenholtz P."/>
            <person name="Kyrpides N.C."/>
            <person name="Klenk H.P."/>
            <person name="Han C."/>
        </authorList>
    </citation>
    <scope>NUCLEOTIDE SEQUENCE [LARGE SCALE GENOMIC DNA]</scope>
    <source>
        <strain evidence="2">ATCC 49208 / DSM 771 / VKM B-1644</strain>
    </source>
</reference>
<organism evidence="1 2">
    <name type="scientific">Desulfofarcimen acetoxidans (strain ATCC 49208 / DSM 771 / KCTC 5769 / VKM B-1644 / 5575)</name>
    <name type="common">Desulfotomaculum acetoxidans</name>
    <dbReference type="NCBI Taxonomy" id="485916"/>
    <lineage>
        <taxon>Bacteria</taxon>
        <taxon>Bacillati</taxon>
        <taxon>Bacillota</taxon>
        <taxon>Clostridia</taxon>
        <taxon>Eubacteriales</taxon>
        <taxon>Peptococcaceae</taxon>
        <taxon>Desulfofarcimen</taxon>
    </lineage>
</organism>
<dbReference type="STRING" id="485916.Dtox_0056"/>
<keyword evidence="2" id="KW-1185">Reference proteome</keyword>
<proteinExistence type="predicted"/>
<dbReference type="HOGENOM" id="CLU_112839_0_0_9"/>
<accession>C8VVF0</accession>
<dbReference type="AlphaFoldDB" id="C8VVF0"/>
<dbReference type="RefSeq" id="WP_012813471.1">
    <property type="nucleotide sequence ID" value="NC_013216.1"/>
</dbReference>
<dbReference type="Proteomes" id="UP000002217">
    <property type="component" value="Chromosome"/>
</dbReference>
<name>C8VVF0_DESAS</name>